<organism evidence="1 2">
    <name type="scientific">Pyropia yezoensis</name>
    <name type="common">Susabi-nori</name>
    <name type="synonym">Porphyra yezoensis</name>
    <dbReference type="NCBI Taxonomy" id="2788"/>
    <lineage>
        <taxon>Eukaryota</taxon>
        <taxon>Rhodophyta</taxon>
        <taxon>Bangiophyceae</taxon>
        <taxon>Bangiales</taxon>
        <taxon>Bangiaceae</taxon>
        <taxon>Pyropia</taxon>
    </lineage>
</organism>
<keyword evidence="2" id="KW-1185">Reference proteome</keyword>
<dbReference type="EMBL" id="CM020619">
    <property type="protein sequence ID" value="KAK1866835.1"/>
    <property type="molecule type" value="Genomic_DNA"/>
</dbReference>
<gene>
    <name evidence="1" type="ORF">I4F81_009347</name>
</gene>
<name>A0ACC3C9D4_PYRYE</name>
<dbReference type="Proteomes" id="UP000798662">
    <property type="component" value="Chromosome 2"/>
</dbReference>
<sequence length="163" mass="17073">MFKEDHTIPGVPPSVALRWDGDCIIHGRVPCDGNPEGAIVGVTPAGYDSPLVAAALPSPPDIRRLLRSSKVRSAKATWSTALGVELDTLVCGPRRPWGPDTWAAFGDAGLTLPAGAGEPRLPAGRQGAVVFNHTAVLCMHRRAPPEANADADGGGRQRDRGSE</sequence>
<accession>A0ACC3C9D4</accession>
<reference evidence="1" key="1">
    <citation type="submission" date="2019-11" db="EMBL/GenBank/DDBJ databases">
        <title>Nori genome reveals adaptations in red seaweeds to the harsh intertidal environment.</title>
        <authorList>
            <person name="Wang D."/>
            <person name="Mao Y."/>
        </authorList>
    </citation>
    <scope>NUCLEOTIDE SEQUENCE</scope>
    <source>
        <tissue evidence="1">Gametophyte</tissue>
    </source>
</reference>
<protein>
    <submittedName>
        <fullName evidence="1">Uncharacterized protein</fullName>
    </submittedName>
</protein>
<proteinExistence type="predicted"/>
<evidence type="ECO:0000313" key="2">
    <source>
        <dbReference type="Proteomes" id="UP000798662"/>
    </source>
</evidence>
<evidence type="ECO:0000313" key="1">
    <source>
        <dbReference type="EMBL" id="KAK1866835.1"/>
    </source>
</evidence>
<comment type="caution">
    <text evidence="1">The sequence shown here is derived from an EMBL/GenBank/DDBJ whole genome shotgun (WGS) entry which is preliminary data.</text>
</comment>